<dbReference type="SUPFAM" id="SSF54211">
    <property type="entry name" value="Ribosomal protein S5 domain 2-like"/>
    <property type="match status" value="2"/>
</dbReference>
<dbReference type="Proteomes" id="UP001596106">
    <property type="component" value="Unassembled WGS sequence"/>
</dbReference>
<comment type="catalytic activity">
    <reaction evidence="10">
        <text>D-erythro-1-(imidazol-4-yl)glycerol 3-phosphate = 3-(imidazol-4-yl)-2-oxopropyl phosphate + H2O</text>
        <dbReference type="Rhea" id="RHEA:11040"/>
        <dbReference type="ChEBI" id="CHEBI:15377"/>
        <dbReference type="ChEBI" id="CHEBI:57766"/>
        <dbReference type="ChEBI" id="CHEBI:58278"/>
        <dbReference type="EC" id="4.2.1.19"/>
    </reaction>
</comment>
<dbReference type="HAMAP" id="MF_01022">
    <property type="entry name" value="Bifunc_HisB"/>
    <property type="match status" value="1"/>
</dbReference>
<keyword evidence="2 10" id="KW-0963">Cytoplasm</keyword>
<dbReference type="InterPro" id="IPR020568">
    <property type="entry name" value="Ribosomal_Su5_D2-typ_SF"/>
</dbReference>
<dbReference type="Gene3D" id="3.30.230.40">
    <property type="entry name" value="Imidazole glycerol phosphate dehydratase, domain 1"/>
    <property type="match status" value="2"/>
</dbReference>
<dbReference type="NCBIfam" id="TIGR01656">
    <property type="entry name" value="Histidinol-ppas"/>
    <property type="match status" value="1"/>
</dbReference>
<dbReference type="NCBIfam" id="NF002111">
    <property type="entry name" value="PRK00951.2-1"/>
    <property type="match status" value="1"/>
</dbReference>
<dbReference type="GO" id="GO:0004424">
    <property type="term" value="F:imidazoleglycerol-phosphate dehydratase activity"/>
    <property type="evidence" value="ECO:0007669"/>
    <property type="project" value="UniProtKB-EC"/>
</dbReference>
<evidence type="ECO:0000256" key="9">
    <source>
        <dbReference type="ARBA" id="ARBA00023268"/>
    </source>
</evidence>
<dbReference type="GO" id="GO:0004401">
    <property type="term" value="F:histidinol-phosphatase activity"/>
    <property type="evidence" value="ECO:0007669"/>
    <property type="project" value="UniProtKB-EC"/>
</dbReference>
<gene>
    <name evidence="10 11" type="primary">hisB</name>
    <name evidence="11" type="ORF">ACFPMF_02390</name>
</gene>
<comment type="pathway">
    <text evidence="10">Amino-acid biosynthesis; L-histidine biosynthesis; L-histidine from 5-phospho-alpha-D-ribose 1-diphosphate: step 8/9.</text>
</comment>
<dbReference type="EC" id="4.2.1.19" evidence="10"/>
<dbReference type="NCBIfam" id="TIGR01662">
    <property type="entry name" value="HAD-SF-IIIA"/>
    <property type="match status" value="1"/>
</dbReference>
<dbReference type="InterPro" id="IPR023214">
    <property type="entry name" value="HAD_sf"/>
</dbReference>
<evidence type="ECO:0000256" key="8">
    <source>
        <dbReference type="ARBA" id="ARBA00023239"/>
    </source>
</evidence>
<evidence type="ECO:0000256" key="4">
    <source>
        <dbReference type="ARBA" id="ARBA00022723"/>
    </source>
</evidence>
<dbReference type="InterPro" id="IPR005954">
    <property type="entry name" value="HisB_N"/>
</dbReference>
<dbReference type="Pfam" id="PF13242">
    <property type="entry name" value="Hydrolase_like"/>
    <property type="match status" value="1"/>
</dbReference>
<evidence type="ECO:0000256" key="6">
    <source>
        <dbReference type="ARBA" id="ARBA00022842"/>
    </source>
</evidence>
<feature type="binding site" evidence="10">
    <location>
        <position position="10"/>
    </location>
    <ligand>
        <name>Mg(2+)</name>
        <dbReference type="ChEBI" id="CHEBI:18420"/>
    </ligand>
</feature>
<evidence type="ECO:0000256" key="5">
    <source>
        <dbReference type="ARBA" id="ARBA00022801"/>
    </source>
</evidence>
<dbReference type="PROSITE" id="PS00955">
    <property type="entry name" value="IGP_DEHYDRATASE_2"/>
    <property type="match status" value="1"/>
</dbReference>
<keyword evidence="9 10" id="KW-0511">Multifunctional enzyme</keyword>
<feature type="region of interest" description="Imidazoleglycerol-phosphate dehydratase" evidence="10">
    <location>
        <begin position="183"/>
        <end position="374"/>
    </location>
</feature>
<keyword evidence="8 10" id="KW-0456">Lyase</keyword>
<dbReference type="EC" id="3.1.3.15" evidence="10"/>
<dbReference type="Gene3D" id="3.40.50.1000">
    <property type="entry name" value="HAD superfamily/HAD-like"/>
    <property type="match status" value="1"/>
</dbReference>
<keyword evidence="3 10" id="KW-0028">Amino-acid biosynthesis</keyword>
<comment type="caution">
    <text evidence="10">Lacks conserved residue(s) required for the propagation of feature annotation.</text>
</comment>
<feature type="binding site" evidence="10">
    <location>
        <position position="8"/>
    </location>
    <ligand>
        <name>Mg(2+)</name>
        <dbReference type="ChEBI" id="CHEBI:18420"/>
    </ligand>
</feature>
<comment type="catalytic activity">
    <reaction evidence="10">
        <text>L-histidinol phosphate + H2O = L-histidinol + phosphate</text>
        <dbReference type="Rhea" id="RHEA:14465"/>
        <dbReference type="ChEBI" id="CHEBI:15377"/>
        <dbReference type="ChEBI" id="CHEBI:43474"/>
        <dbReference type="ChEBI" id="CHEBI:57699"/>
        <dbReference type="ChEBI" id="CHEBI:57980"/>
        <dbReference type="EC" id="3.1.3.15"/>
    </reaction>
</comment>
<dbReference type="RefSeq" id="WP_379840828.1">
    <property type="nucleotide sequence ID" value="NZ_JBHSMA010000001.1"/>
</dbReference>
<keyword evidence="12" id="KW-1185">Reference proteome</keyword>
<keyword evidence="7 10" id="KW-0368">Histidine biosynthesis</keyword>
<sequence>MRKVLFIDRDGTIVFEPQPDQQVDSLEKLEYIPKVLSNLRKIAEETDYELVMVTNQDGLGTAAFPEETFWPAHNKMMKTLEGENIHFSSVFIDRTYPHEGAATRKPGIGMLTDFLNDAYNLPESYVIGDRLTDIQMAVNLGAKAILIAPEEPTEGMTDEMQQALALSTDDWDRIYELLKLPPRTTTVDRNTNETRIHVELNLDGRGQSSIETGIGFFDHMLDQVAKHSGADLVIRVQGDLHIDEHHTIEDTGLALGEAFRKALGDKRGISRYGFLLPMDEALAQVGIDFSGRPWLVWEAEFRREKIGEMPTEMFYHFFKSFSDAALCNLNIKVEGQNEHHKIEAVFKAFAKAIKMAVKRDLKAMDSLPSTKGVL</sequence>
<keyword evidence="5 10" id="KW-0378">Hydrolase</keyword>
<evidence type="ECO:0000256" key="10">
    <source>
        <dbReference type="HAMAP-Rule" id="MF_01022"/>
    </source>
</evidence>
<dbReference type="InterPro" id="IPR000807">
    <property type="entry name" value="ImidazoleglycerolP_deHydtase"/>
</dbReference>
<accession>A0ABW0I6A4</accession>
<evidence type="ECO:0000313" key="11">
    <source>
        <dbReference type="EMBL" id="MFC5408143.1"/>
    </source>
</evidence>
<dbReference type="InterPro" id="IPR038494">
    <property type="entry name" value="IGPD_sf"/>
</dbReference>
<dbReference type="PANTHER" id="PTHR23133">
    <property type="entry name" value="IMIDAZOLEGLYCEROL-PHOSPHATE DEHYDRATASE HIS7"/>
    <property type="match status" value="1"/>
</dbReference>
<evidence type="ECO:0000256" key="3">
    <source>
        <dbReference type="ARBA" id="ARBA00022605"/>
    </source>
</evidence>
<proteinExistence type="inferred from homology"/>
<comment type="caution">
    <text evidence="11">The sequence shown here is derived from an EMBL/GenBank/DDBJ whole genome shotgun (WGS) entry which is preliminary data.</text>
</comment>
<dbReference type="NCBIfam" id="TIGR01261">
    <property type="entry name" value="hisB_Nterm"/>
    <property type="match status" value="1"/>
</dbReference>
<dbReference type="PANTHER" id="PTHR23133:SF2">
    <property type="entry name" value="IMIDAZOLEGLYCEROL-PHOSPHATE DEHYDRATASE"/>
    <property type="match status" value="1"/>
</dbReference>
<evidence type="ECO:0000256" key="1">
    <source>
        <dbReference type="ARBA" id="ARBA00005047"/>
    </source>
</evidence>
<dbReference type="EMBL" id="JBHSMA010000001">
    <property type="protein sequence ID" value="MFC5408143.1"/>
    <property type="molecule type" value="Genomic_DNA"/>
</dbReference>
<dbReference type="NCBIfam" id="NF002114">
    <property type="entry name" value="PRK00951.2-4"/>
    <property type="match status" value="1"/>
</dbReference>
<feature type="active site" description="Nucleophile" evidence="10">
    <location>
        <position position="8"/>
    </location>
</feature>
<comment type="similarity">
    <text evidence="10">In the N-terminal section; belongs to the histidinol-phosphatase family.</text>
</comment>
<comment type="subcellular location">
    <subcellularLocation>
        <location evidence="10">Cytoplasm</location>
    </subcellularLocation>
</comment>
<comment type="similarity">
    <text evidence="10">In the C-terminal section; belongs to the imidazoleglycerol-phosphate dehydratase family.</text>
</comment>
<dbReference type="HAMAP" id="MF_00076">
    <property type="entry name" value="HisB"/>
    <property type="match status" value="1"/>
</dbReference>
<dbReference type="SUPFAM" id="SSF56784">
    <property type="entry name" value="HAD-like"/>
    <property type="match status" value="1"/>
</dbReference>
<dbReference type="InterPro" id="IPR006543">
    <property type="entry name" value="Histidinol-phos"/>
</dbReference>
<keyword evidence="4 10" id="KW-0479">Metal-binding</keyword>
<feature type="binding site" evidence="10">
    <location>
        <position position="129"/>
    </location>
    <ligand>
        <name>Mg(2+)</name>
        <dbReference type="ChEBI" id="CHEBI:18420"/>
    </ligand>
</feature>
<name>A0ABW0I6A4_9BACT</name>
<dbReference type="Pfam" id="PF00475">
    <property type="entry name" value="IGPD"/>
    <property type="match status" value="1"/>
</dbReference>
<reference evidence="12" key="1">
    <citation type="journal article" date="2019" name="Int. J. Syst. Evol. Microbiol.">
        <title>The Global Catalogue of Microorganisms (GCM) 10K type strain sequencing project: providing services to taxonomists for standard genome sequencing and annotation.</title>
        <authorList>
            <consortium name="The Broad Institute Genomics Platform"/>
            <consortium name="The Broad Institute Genome Sequencing Center for Infectious Disease"/>
            <person name="Wu L."/>
            <person name="Ma J."/>
        </authorList>
    </citation>
    <scope>NUCLEOTIDE SEQUENCE [LARGE SCALE GENOMIC DNA]</scope>
    <source>
        <strain evidence="12">CCUG 55250</strain>
    </source>
</reference>
<dbReference type="PROSITE" id="PS00954">
    <property type="entry name" value="IGP_DEHYDRATASE_1"/>
    <property type="match status" value="1"/>
</dbReference>
<feature type="region of interest" description="Histidinol-phosphatase" evidence="10">
    <location>
        <begin position="1"/>
        <end position="182"/>
    </location>
</feature>
<dbReference type="InterPro" id="IPR020565">
    <property type="entry name" value="ImidazoleglycerP_deHydtase_CS"/>
</dbReference>
<evidence type="ECO:0000313" key="12">
    <source>
        <dbReference type="Proteomes" id="UP001596106"/>
    </source>
</evidence>
<dbReference type="NCBIfam" id="NF003937">
    <property type="entry name" value="PRK05446.1"/>
    <property type="match status" value="1"/>
</dbReference>
<dbReference type="CDD" id="cd07914">
    <property type="entry name" value="IGPD"/>
    <property type="match status" value="1"/>
</dbReference>
<comment type="cofactor">
    <cofactor evidence="10">
        <name>Mg(2+)</name>
        <dbReference type="ChEBI" id="CHEBI:18420"/>
    </cofactor>
</comment>
<dbReference type="InterPro" id="IPR006549">
    <property type="entry name" value="HAD-SF_hydro_IIIA"/>
</dbReference>
<organism evidence="11 12">
    <name type="scientific">Larkinella bovis</name>
    <dbReference type="NCBI Taxonomy" id="683041"/>
    <lineage>
        <taxon>Bacteria</taxon>
        <taxon>Pseudomonadati</taxon>
        <taxon>Bacteroidota</taxon>
        <taxon>Cytophagia</taxon>
        <taxon>Cytophagales</taxon>
        <taxon>Spirosomataceae</taxon>
        <taxon>Larkinella</taxon>
    </lineage>
</organism>
<evidence type="ECO:0000256" key="7">
    <source>
        <dbReference type="ARBA" id="ARBA00023102"/>
    </source>
</evidence>
<feature type="active site" description="Proton donor" evidence="10">
    <location>
        <position position="10"/>
    </location>
</feature>
<dbReference type="InterPro" id="IPR036412">
    <property type="entry name" value="HAD-like_sf"/>
</dbReference>
<dbReference type="InterPro" id="IPR020566">
    <property type="entry name" value="His_synth_bifunc_HisB"/>
</dbReference>
<evidence type="ECO:0000256" key="2">
    <source>
        <dbReference type="ARBA" id="ARBA00022490"/>
    </source>
</evidence>
<protein>
    <recommendedName>
        <fullName evidence="10">Histidine biosynthesis bifunctional protein HisB</fullName>
    </recommendedName>
    <domain>
        <recommendedName>
            <fullName evidence="10">Histidinol-phosphatase</fullName>
            <ecNumber evidence="10">3.1.3.15</ecNumber>
        </recommendedName>
    </domain>
    <domain>
        <recommendedName>
            <fullName evidence="10">Imidazoleglycerol-phosphate dehydratase</fullName>
            <shortName evidence="10">IGPD</shortName>
            <ecNumber evidence="10">4.2.1.19</ecNumber>
        </recommendedName>
    </domain>
</protein>
<keyword evidence="6 10" id="KW-0460">Magnesium</keyword>
<comment type="pathway">
    <text evidence="1 10">Amino-acid biosynthesis; L-histidine biosynthesis; L-histidine from 5-phospho-alpha-D-ribose 1-diphosphate: step 6/9.</text>
</comment>